<keyword evidence="6 8" id="KW-1133">Transmembrane helix</keyword>
<dbReference type="PANTHER" id="PTHR30269:SF23">
    <property type="entry name" value="MEMBRANE TRANSPORTER PROTEIN YDHB-RELATED"/>
    <property type="match status" value="1"/>
</dbReference>
<protein>
    <recommendedName>
        <fullName evidence="8">Probable membrane transporter protein</fullName>
    </recommendedName>
</protein>
<feature type="transmembrane region" description="Helical" evidence="8">
    <location>
        <begin position="268"/>
        <end position="288"/>
    </location>
</feature>
<evidence type="ECO:0000256" key="2">
    <source>
        <dbReference type="ARBA" id="ARBA00009142"/>
    </source>
</evidence>
<dbReference type="PANTHER" id="PTHR30269">
    <property type="entry name" value="TRANSMEMBRANE PROTEIN YFCA"/>
    <property type="match status" value="1"/>
</dbReference>
<evidence type="ECO:0000256" key="1">
    <source>
        <dbReference type="ARBA" id="ARBA00004651"/>
    </source>
</evidence>
<evidence type="ECO:0000313" key="9">
    <source>
        <dbReference type="EMBL" id="MBF0637022.1"/>
    </source>
</evidence>
<evidence type="ECO:0000256" key="7">
    <source>
        <dbReference type="ARBA" id="ARBA00023136"/>
    </source>
</evidence>
<feature type="transmembrane region" description="Helical" evidence="8">
    <location>
        <begin position="200"/>
        <end position="219"/>
    </location>
</feature>
<evidence type="ECO:0000256" key="5">
    <source>
        <dbReference type="ARBA" id="ARBA00022692"/>
    </source>
</evidence>
<evidence type="ECO:0000313" key="10">
    <source>
        <dbReference type="Proteomes" id="UP000619838"/>
    </source>
</evidence>
<evidence type="ECO:0000256" key="4">
    <source>
        <dbReference type="ARBA" id="ARBA00022475"/>
    </source>
</evidence>
<accession>A0ABR9XSY8</accession>
<dbReference type="InterPro" id="IPR002781">
    <property type="entry name" value="TM_pro_TauE-like"/>
</dbReference>
<organism evidence="9 10">
    <name type="scientific">Prosthecochloris ethylica</name>
    <dbReference type="NCBI Taxonomy" id="2743976"/>
    <lineage>
        <taxon>Bacteria</taxon>
        <taxon>Pseudomonadati</taxon>
        <taxon>Chlorobiota</taxon>
        <taxon>Chlorobiia</taxon>
        <taxon>Chlorobiales</taxon>
        <taxon>Chlorobiaceae</taxon>
        <taxon>Prosthecochloris</taxon>
    </lineage>
</organism>
<feature type="transmembrane region" description="Helical" evidence="8">
    <location>
        <begin position="41"/>
        <end position="72"/>
    </location>
</feature>
<dbReference type="InterPro" id="IPR052017">
    <property type="entry name" value="TSUP"/>
</dbReference>
<dbReference type="Proteomes" id="UP000619838">
    <property type="component" value="Unassembled WGS sequence"/>
</dbReference>
<comment type="similarity">
    <text evidence="2 8">Belongs to the 4-toluene sulfonate uptake permease (TSUP) (TC 2.A.102) family.</text>
</comment>
<keyword evidence="5 8" id="KW-0812">Transmembrane</keyword>
<dbReference type="RefSeq" id="WP_114607746.1">
    <property type="nucleotide sequence ID" value="NZ_JABVZQ010000003.1"/>
</dbReference>
<comment type="caution">
    <text evidence="9">The sequence shown here is derived from an EMBL/GenBank/DDBJ whole genome shotgun (WGS) entry which is preliminary data.</text>
</comment>
<keyword evidence="3" id="KW-0813">Transport</keyword>
<reference evidence="9 10" key="1">
    <citation type="journal article" date="2020" name="Microorganisms">
        <title>Simultaneous Genome Sequencing of Prosthecochloris ethylica and Desulfuromonas acetoxidans within a Syntrophic Mixture Reveals Unique Pili and Protein Interactions.</title>
        <authorList>
            <person name="Kyndt J.A."/>
            <person name="Van Beeumen J.J."/>
            <person name="Meyer T.E."/>
        </authorList>
    </citation>
    <scope>NUCLEOTIDE SEQUENCE [LARGE SCALE GENOMIC DNA]</scope>
    <source>
        <strain evidence="9 10">N3</strain>
    </source>
</reference>
<feature type="transmembrane region" description="Helical" evidence="8">
    <location>
        <begin position="141"/>
        <end position="159"/>
    </location>
</feature>
<feature type="transmembrane region" description="Helical" evidence="8">
    <location>
        <begin position="239"/>
        <end position="261"/>
    </location>
</feature>
<evidence type="ECO:0000256" key="6">
    <source>
        <dbReference type="ARBA" id="ARBA00022989"/>
    </source>
</evidence>
<comment type="subcellular location">
    <subcellularLocation>
        <location evidence="1 8">Cell membrane</location>
        <topology evidence="1 8">Multi-pass membrane protein</topology>
    </subcellularLocation>
</comment>
<dbReference type="Pfam" id="PF01925">
    <property type="entry name" value="TauE"/>
    <property type="match status" value="1"/>
</dbReference>
<keyword evidence="10" id="KW-1185">Reference proteome</keyword>
<dbReference type="EMBL" id="JADGII010000011">
    <property type="protein sequence ID" value="MBF0637022.1"/>
    <property type="molecule type" value="Genomic_DNA"/>
</dbReference>
<feature type="transmembrane region" description="Helical" evidence="8">
    <location>
        <begin position="115"/>
        <end position="135"/>
    </location>
</feature>
<keyword evidence="4 8" id="KW-1003">Cell membrane</keyword>
<proteinExistence type="inferred from homology"/>
<evidence type="ECO:0000256" key="3">
    <source>
        <dbReference type="ARBA" id="ARBA00022448"/>
    </source>
</evidence>
<gene>
    <name evidence="9" type="ORF">INT08_07550</name>
</gene>
<evidence type="ECO:0000256" key="8">
    <source>
        <dbReference type="RuleBase" id="RU363041"/>
    </source>
</evidence>
<sequence>MEEDHQGGGRLLVSGLLLAVMLLVMPDSALAADILPGGDIAWWVWVSGIFVFSFVLGIIAVIAGVGGGVLFVPIVSSFFPFHIDYVRAAGLLVALSGALSAGSPLLKKGLANLRLGLPMALLGSVSSIFGALVGLALPSSFVQLSLGIVIIAIAVLMVMSKSAAVPGSTDPDCFSQLLGISGMYFDTSLQQQVNWNIHRTALGGILFVFIGFLGGMFGLGAGFANVPVFNLLMGVPLKVAVGTSGLVLSINGSAAVWVYLLKGAVLPLIAIPAVAGMMAGSRIGAWLLPRFHPGSIRIIVIVILVLAGVRSLLKGIGV</sequence>
<name>A0ABR9XSY8_9CHLB</name>
<feature type="transmembrane region" description="Helical" evidence="8">
    <location>
        <begin position="294"/>
        <end position="313"/>
    </location>
</feature>
<keyword evidence="7 8" id="KW-0472">Membrane</keyword>